<keyword evidence="1" id="KW-0614">Plasmid</keyword>
<protein>
    <submittedName>
        <fullName evidence="1">Uncharacterized protein</fullName>
    </submittedName>
</protein>
<keyword evidence="2" id="KW-1185">Reference proteome</keyword>
<dbReference type="Proteomes" id="UP000502415">
    <property type="component" value="Plasmid unnamed1"/>
</dbReference>
<accession>A0A7Z2ZVH0</accession>
<proteinExistence type="predicted"/>
<evidence type="ECO:0000313" key="2">
    <source>
        <dbReference type="Proteomes" id="UP000502415"/>
    </source>
</evidence>
<dbReference type="AlphaFoldDB" id="A0A7Z2ZVH0"/>
<geneLocation type="plasmid" evidence="1 2">
    <name>unnamed1</name>
</geneLocation>
<reference evidence="1 2" key="1">
    <citation type="submission" date="2020-04" db="EMBL/GenBank/DDBJ databases">
        <title>Genome sequencing of novel species.</title>
        <authorList>
            <person name="Heo J."/>
            <person name="Kim S.-J."/>
            <person name="Kim J.-S."/>
            <person name="Hong S.-B."/>
            <person name="Kwon S.-W."/>
        </authorList>
    </citation>
    <scope>NUCLEOTIDE SEQUENCE [LARGE SCALE GENOMIC DNA]</scope>
    <source>
        <strain evidence="1 2">GN2-R2</strain>
        <plasmid evidence="1 2">unnamed1</plasmid>
    </source>
</reference>
<dbReference type="EMBL" id="CP051686">
    <property type="protein sequence ID" value="QJE03701.1"/>
    <property type="molecule type" value="Genomic_DNA"/>
</dbReference>
<sequence length="137" mass="14809">MTNNSLPEAHSQPAEGDRLEVYHTGGGCMAWRLIEPDAPGLFALVTDEGGTHIPTEPDTEDLIIGICDVQLDDPLLVLETDGRAGLCRWYVQNVGHDPDKEPDGPRPIRQLIEDVATHMLLRCVEPQDASSSGLAGS</sequence>
<gene>
    <name evidence="1" type="ORF">HH212_26770</name>
</gene>
<evidence type="ECO:0000313" key="1">
    <source>
        <dbReference type="EMBL" id="QJE03701.1"/>
    </source>
</evidence>
<name>A0A7Z2ZVH0_9BURK</name>
<dbReference type="RefSeq" id="WP_170205768.1">
    <property type="nucleotide sequence ID" value="NZ_CP051686.1"/>
</dbReference>
<dbReference type="KEGG" id="mfy:HH212_26770"/>
<organism evidence="1 2">
    <name type="scientific">Massilia forsythiae</name>
    <dbReference type="NCBI Taxonomy" id="2728020"/>
    <lineage>
        <taxon>Bacteria</taxon>
        <taxon>Pseudomonadati</taxon>
        <taxon>Pseudomonadota</taxon>
        <taxon>Betaproteobacteria</taxon>
        <taxon>Burkholderiales</taxon>
        <taxon>Oxalobacteraceae</taxon>
        <taxon>Telluria group</taxon>
        <taxon>Massilia</taxon>
    </lineage>
</organism>